<dbReference type="PANTHER" id="PTHR30146:SF148">
    <property type="entry name" value="HTH-TYPE TRANSCRIPTIONAL REPRESSOR PURR-RELATED"/>
    <property type="match status" value="1"/>
</dbReference>
<dbReference type="Pfam" id="PF00356">
    <property type="entry name" value="LacI"/>
    <property type="match status" value="1"/>
</dbReference>
<dbReference type="Proteomes" id="UP001212498">
    <property type="component" value="Unassembled WGS sequence"/>
</dbReference>
<dbReference type="SMART" id="SM00354">
    <property type="entry name" value="HTH_LACI"/>
    <property type="match status" value="1"/>
</dbReference>
<protein>
    <submittedName>
        <fullName evidence="5">LacI family DNA-binding transcriptional regulator</fullName>
    </submittedName>
</protein>
<evidence type="ECO:0000259" key="4">
    <source>
        <dbReference type="PROSITE" id="PS50932"/>
    </source>
</evidence>
<keyword evidence="1" id="KW-0805">Transcription regulation</keyword>
<dbReference type="CDD" id="cd01392">
    <property type="entry name" value="HTH_LacI"/>
    <property type="match status" value="1"/>
</dbReference>
<organism evidence="5 6">
    <name type="scientific">Nonomuraea ferruginea</name>
    <dbReference type="NCBI Taxonomy" id="46174"/>
    <lineage>
        <taxon>Bacteria</taxon>
        <taxon>Bacillati</taxon>
        <taxon>Actinomycetota</taxon>
        <taxon>Actinomycetes</taxon>
        <taxon>Streptosporangiales</taxon>
        <taxon>Streptosporangiaceae</taxon>
        <taxon>Nonomuraea</taxon>
    </lineage>
</organism>
<dbReference type="GO" id="GO:0003677">
    <property type="term" value="F:DNA binding"/>
    <property type="evidence" value="ECO:0007669"/>
    <property type="project" value="UniProtKB-KW"/>
</dbReference>
<evidence type="ECO:0000313" key="5">
    <source>
        <dbReference type="EMBL" id="MDA0642388.1"/>
    </source>
</evidence>
<dbReference type="InterPro" id="IPR000843">
    <property type="entry name" value="HTH_LacI"/>
</dbReference>
<evidence type="ECO:0000256" key="1">
    <source>
        <dbReference type="ARBA" id="ARBA00023015"/>
    </source>
</evidence>
<name>A0ABT4SYQ9_9ACTN</name>
<sequence length="74" mass="7928">MTSLRDVAERAQVAVSTVSAALNGTRPVKAETKRRIERAAAELGYRPNLLARGLVSKRTRILALLFPRPAAGSG</sequence>
<dbReference type="InterPro" id="IPR010982">
    <property type="entry name" value="Lambda_DNA-bd_dom_sf"/>
</dbReference>
<keyword evidence="2 5" id="KW-0238">DNA-binding</keyword>
<dbReference type="RefSeq" id="WP_271276935.1">
    <property type="nucleotide sequence ID" value="NZ_BAABFD010000007.1"/>
</dbReference>
<proteinExistence type="predicted"/>
<reference evidence="5 6" key="1">
    <citation type="submission" date="2022-11" db="EMBL/GenBank/DDBJ databases">
        <title>Nonomuraea corallina sp. nov., a new species of the genus Nonomuraea isolated from sea side sediment in Thai sea.</title>
        <authorList>
            <person name="Ngamcharungchit C."/>
            <person name="Matsumoto A."/>
            <person name="Suriyachadkun C."/>
            <person name="Panbangred W."/>
            <person name="Inahashi Y."/>
            <person name="Intra B."/>
        </authorList>
    </citation>
    <scope>NUCLEOTIDE SEQUENCE [LARGE SCALE GENOMIC DNA]</scope>
    <source>
        <strain evidence="5 6">DSM 43553</strain>
    </source>
</reference>
<dbReference type="Gene3D" id="1.10.260.40">
    <property type="entry name" value="lambda repressor-like DNA-binding domains"/>
    <property type="match status" value="1"/>
</dbReference>
<dbReference type="PANTHER" id="PTHR30146">
    <property type="entry name" value="LACI-RELATED TRANSCRIPTIONAL REPRESSOR"/>
    <property type="match status" value="1"/>
</dbReference>
<evidence type="ECO:0000256" key="3">
    <source>
        <dbReference type="ARBA" id="ARBA00023163"/>
    </source>
</evidence>
<keyword evidence="3" id="KW-0804">Transcription</keyword>
<evidence type="ECO:0000256" key="2">
    <source>
        <dbReference type="ARBA" id="ARBA00023125"/>
    </source>
</evidence>
<comment type="caution">
    <text evidence="5">The sequence shown here is derived from an EMBL/GenBank/DDBJ whole genome shotgun (WGS) entry which is preliminary data.</text>
</comment>
<dbReference type="SUPFAM" id="SSF47413">
    <property type="entry name" value="lambda repressor-like DNA-binding domains"/>
    <property type="match status" value="1"/>
</dbReference>
<accession>A0ABT4SYQ9</accession>
<dbReference type="PROSITE" id="PS50932">
    <property type="entry name" value="HTH_LACI_2"/>
    <property type="match status" value="1"/>
</dbReference>
<evidence type="ECO:0000313" key="6">
    <source>
        <dbReference type="Proteomes" id="UP001212498"/>
    </source>
</evidence>
<keyword evidence="6" id="KW-1185">Reference proteome</keyword>
<gene>
    <name evidence="5" type="ORF">OUY24_17265</name>
</gene>
<feature type="domain" description="HTH lacI-type" evidence="4">
    <location>
        <begin position="2"/>
        <end position="56"/>
    </location>
</feature>
<dbReference type="EMBL" id="JAPNUD010000041">
    <property type="protein sequence ID" value="MDA0642388.1"/>
    <property type="molecule type" value="Genomic_DNA"/>
</dbReference>